<reference evidence="2" key="1">
    <citation type="submission" date="2022-07" db="EMBL/GenBank/DDBJ databases">
        <title>Fungi with potential for degradation of polypropylene.</title>
        <authorList>
            <person name="Gostincar C."/>
        </authorList>
    </citation>
    <scope>NUCLEOTIDE SEQUENCE</scope>
    <source>
        <strain evidence="2">EXF-13308</strain>
    </source>
</reference>
<sequence length="402" mass="43243">MGKRPPSMKQRVKDRSEVQQPREKKKPAPVSVPEDAQPPTAPEPSTVILPPALQQKILTVFSRAFDPVLSSPSFPTVLQEVKQALFNRDFAAAFGAEVRLEAYAARWSPTRALCYASVLIGLEEALRDIAATDAPSLRVAGKGPHDDEAIRQEPREDVRDEDGSDAPVKEPSELAVQNAKAQDSEKVLKVLAIGGGAAELVAFGALVGHLPNLRGDVTLVDSAPWGAVVDKLETDLSTPLPLSKYAKSEAARAASAAVVAPGRLRTTFLQRDVLTLPAGELAALVGPSPLLVTLLFTLNELFTSGGIRATTSLLLGLTAALPAGSLLLVVDSPGSYSEAAVGRESKRYPMQWLMDKVLLGSTDGAWAKVESDDSVWFRLPDALRYPIPLENMRYQMHLYRAT</sequence>
<keyword evidence="3" id="KW-1185">Reference proteome</keyword>
<accession>A0AA38RSS4</accession>
<feature type="compositionally biased region" description="Basic and acidic residues" evidence="1">
    <location>
        <begin position="11"/>
        <end position="22"/>
    </location>
</feature>
<evidence type="ECO:0000313" key="2">
    <source>
        <dbReference type="EMBL" id="KAJ9156649.1"/>
    </source>
</evidence>
<feature type="region of interest" description="Disordered" evidence="1">
    <location>
        <begin position="137"/>
        <end position="180"/>
    </location>
</feature>
<organism evidence="2 3">
    <name type="scientific">Pleurostoma richardsiae</name>
    <dbReference type="NCBI Taxonomy" id="41990"/>
    <lineage>
        <taxon>Eukaryota</taxon>
        <taxon>Fungi</taxon>
        <taxon>Dikarya</taxon>
        <taxon>Ascomycota</taxon>
        <taxon>Pezizomycotina</taxon>
        <taxon>Sordariomycetes</taxon>
        <taxon>Sordariomycetidae</taxon>
        <taxon>Calosphaeriales</taxon>
        <taxon>Pleurostomataceae</taxon>
        <taxon>Pleurostoma</taxon>
    </lineage>
</organism>
<dbReference type="Pfam" id="PF11312">
    <property type="entry name" value="Methyltransf_34"/>
    <property type="match status" value="1"/>
</dbReference>
<dbReference type="InterPro" id="IPR021463">
    <property type="entry name" value="Methyltransf_34"/>
</dbReference>
<dbReference type="Proteomes" id="UP001174694">
    <property type="component" value="Unassembled WGS sequence"/>
</dbReference>
<evidence type="ECO:0000313" key="3">
    <source>
        <dbReference type="Proteomes" id="UP001174694"/>
    </source>
</evidence>
<comment type="caution">
    <text evidence="2">The sequence shown here is derived from an EMBL/GenBank/DDBJ whole genome shotgun (WGS) entry which is preliminary data.</text>
</comment>
<proteinExistence type="predicted"/>
<evidence type="ECO:0000256" key="1">
    <source>
        <dbReference type="SAM" id="MobiDB-lite"/>
    </source>
</evidence>
<feature type="region of interest" description="Disordered" evidence="1">
    <location>
        <begin position="1"/>
        <end position="47"/>
    </location>
</feature>
<protein>
    <submittedName>
        <fullName evidence="2">25S rRNA (Uridine(2843)-N(3))-methyltransferase</fullName>
    </submittedName>
</protein>
<gene>
    <name evidence="2" type="ORF">NKR23_g1035</name>
</gene>
<feature type="compositionally biased region" description="Basic and acidic residues" evidence="1">
    <location>
        <begin position="143"/>
        <end position="158"/>
    </location>
</feature>
<dbReference type="EMBL" id="JANBVO010000002">
    <property type="protein sequence ID" value="KAJ9156649.1"/>
    <property type="molecule type" value="Genomic_DNA"/>
</dbReference>
<dbReference type="AlphaFoldDB" id="A0AA38RSS4"/>
<name>A0AA38RSS4_9PEZI</name>